<accession>A0ABM9NJB4</accession>
<keyword evidence="2" id="KW-1185">Reference proteome</keyword>
<keyword evidence="1" id="KW-0378">Hydrolase</keyword>
<organism evidence="1 2">
    <name type="scientific">Candidatus Methylocalor cossyra</name>
    <dbReference type="NCBI Taxonomy" id="3108543"/>
    <lineage>
        <taxon>Bacteria</taxon>
        <taxon>Pseudomonadati</taxon>
        <taxon>Pseudomonadota</taxon>
        <taxon>Gammaproteobacteria</taxon>
        <taxon>Methylococcales</taxon>
        <taxon>Methylococcaceae</taxon>
        <taxon>Candidatus Methylocalor</taxon>
    </lineage>
</organism>
<name>A0ABM9NJB4_9GAMM</name>
<dbReference type="GO" id="GO:0047429">
    <property type="term" value="F:nucleoside triphosphate diphosphatase activity"/>
    <property type="evidence" value="ECO:0007669"/>
    <property type="project" value="UniProtKB-EC"/>
</dbReference>
<dbReference type="GO" id="GO:0004528">
    <property type="term" value="F:phosphodiesterase I activity"/>
    <property type="evidence" value="ECO:0007669"/>
    <property type="project" value="UniProtKB-EC"/>
</dbReference>
<evidence type="ECO:0000313" key="1">
    <source>
        <dbReference type="EMBL" id="CAL1240716.1"/>
    </source>
</evidence>
<protein>
    <submittedName>
        <fullName evidence="1">Alkaline phosphodiesterase I</fullName>
        <ecNumber evidence="1">3.1.4.1</ecNumber>
        <ecNumber evidence="1">3.6.1.9</ecNumber>
    </submittedName>
</protein>
<dbReference type="RefSeq" id="WP_348757293.1">
    <property type="nucleotide sequence ID" value="NZ_OZ026884.1"/>
</dbReference>
<dbReference type="EMBL" id="OZ026884">
    <property type="protein sequence ID" value="CAL1240716.1"/>
    <property type="molecule type" value="Genomic_DNA"/>
</dbReference>
<dbReference type="EC" id="3.6.1.9" evidence="1"/>
<dbReference type="Gene3D" id="3.40.720.10">
    <property type="entry name" value="Alkaline Phosphatase, subunit A"/>
    <property type="match status" value="1"/>
</dbReference>
<dbReference type="InterPro" id="IPR017850">
    <property type="entry name" value="Alkaline_phosphatase_core_sf"/>
</dbReference>
<reference evidence="1 2" key="1">
    <citation type="submission" date="2024-04" db="EMBL/GenBank/DDBJ databases">
        <authorList>
            <person name="Cremers G."/>
        </authorList>
    </citation>
    <scope>NUCLEOTIDE SEQUENCE [LARGE SCALE GENOMIC DNA]</scope>
    <source>
        <strain evidence="1">MeCH1-AG</strain>
    </source>
</reference>
<dbReference type="SUPFAM" id="SSF53649">
    <property type="entry name" value="Alkaline phosphatase-like"/>
    <property type="match status" value="1"/>
</dbReference>
<dbReference type="InterPro" id="IPR002591">
    <property type="entry name" value="Phosphodiest/P_Trfase"/>
</dbReference>
<proteinExistence type="predicted"/>
<dbReference type="EC" id="3.1.4.1" evidence="1"/>
<evidence type="ECO:0000313" key="2">
    <source>
        <dbReference type="Proteomes" id="UP001497493"/>
    </source>
</evidence>
<sequence>MPWPDYRSGSIVNLMASLVEGLGGGPTGYVPLPALPVAEVAEYRQVVLLVVDGLGCEFLAHQDRRSGLRERAQLTSVFPSTTATAVTAFLTGLAPQQHGLTGWHMYFRELGAVLAVLPGIPRYGGVPLRQAGVDCARLFGHVPLSDRLKVACSMVIPRRIAHSDFNLAHQGQADLRPFDTQEDFFQAIAWIVRQGHGRRFVYGYWPDLDRISHEAGAYGPEARGHFAAWEAGLDGLLRRIKGTGTLIVLTADHGFIDTAPDRTLLLDQHPVLAECLALPLCGEARVAYCYVRPGRQEAFESYVLSALGAYAELWPSGQLIERGAFGLGPVHPRLAERVGDYVLVMKDNYILKDWLPGERRFQPIGVHGGLSEAEMRVPLMVAVA</sequence>
<gene>
    <name evidence="1" type="ORF">MECH1_V1_1940</name>
</gene>
<dbReference type="Proteomes" id="UP001497493">
    <property type="component" value="Chromosome"/>
</dbReference>
<dbReference type="Pfam" id="PF01663">
    <property type="entry name" value="Phosphodiest"/>
    <property type="match status" value="1"/>
</dbReference>